<keyword evidence="1" id="KW-1133">Transmembrane helix</keyword>
<dbReference type="Proteomes" id="UP000523007">
    <property type="component" value="Unassembled WGS sequence"/>
</dbReference>
<keyword evidence="1" id="KW-0472">Membrane</keyword>
<keyword evidence="1" id="KW-0812">Transmembrane</keyword>
<proteinExistence type="predicted"/>
<dbReference type="RefSeq" id="WP_184577739.1">
    <property type="nucleotide sequence ID" value="NZ_JACHJT010000001.1"/>
</dbReference>
<keyword evidence="3" id="KW-1185">Reference proteome</keyword>
<comment type="caution">
    <text evidence="2">The sequence shown here is derived from an EMBL/GenBank/DDBJ whole genome shotgun (WGS) entry which is preliminary data.</text>
</comment>
<dbReference type="InterPro" id="IPR047891">
    <property type="entry name" value="GPGG_membr"/>
</dbReference>
<dbReference type="NCBIfam" id="NF040511">
    <property type="entry name" value="membrane_GPGG"/>
    <property type="match status" value="1"/>
</dbReference>
<evidence type="ECO:0000313" key="2">
    <source>
        <dbReference type="EMBL" id="MBB4931497.1"/>
    </source>
</evidence>
<gene>
    <name evidence="2" type="ORF">F4561_002317</name>
</gene>
<reference evidence="2 3" key="1">
    <citation type="submission" date="2020-08" db="EMBL/GenBank/DDBJ databases">
        <title>Sequencing the genomes of 1000 actinobacteria strains.</title>
        <authorList>
            <person name="Klenk H.-P."/>
        </authorList>
    </citation>
    <scope>NUCLEOTIDE SEQUENCE [LARGE SCALE GENOMIC DNA]</scope>
    <source>
        <strain evidence="2 3">DSM 102030</strain>
    </source>
</reference>
<evidence type="ECO:0000313" key="3">
    <source>
        <dbReference type="Proteomes" id="UP000523007"/>
    </source>
</evidence>
<protein>
    <submittedName>
        <fullName evidence="2">Uncharacterized membrane protein HdeD (DUF308 family)</fullName>
    </submittedName>
</protein>
<dbReference type="EMBL" id="JACHJT010000001">
    <property type="protein sequence ID" value="MBB4931497.1"/>
    <property type="molecule type" value="Genomic_DNA"/>
</dbReference>
<dbReference type="AlphaFoldDB" id="A0A7W7W1Z7"/>
<evidence type="ECO:0000256" key="1">
    <source>
        <dbReference type="SAM" id="Phobius"/>
    </source>
</evidence>
<sequence length="47" mass="4918">MGILMVFVGVVLVVAGVLAVFRTHTLWGTVLVVVGLIVTSGVNYFGL</sequence>
<organism evidence="2 3">
    <name type="scientific">Lipingzhangella halophila</name>
    <dbReference type="NCBI Taxonomy" id="1783352"/>
    <lineage>
        <taxon>Bacteria</taxon>
        <taxon>Bacillati</taxon>
        <taxon>Actinomycetota</taxon>
        <taxon>Actinomycetes</taxon>
        <taxon>Streptosporangiales</taxon>
        <taxon>Nocardiopsidaceae</taxon>
        <taxon>Lipingzhangella</taxon>
    </lineage>
</organism>
<feature type="transmembrane region" description="Helical" evidence="1">
    <location>
        <begin position="29"/>
        <end position="46"/>
    </location>
</feature>
<accession>A0A7W7W1Z7</accession>
<name>A0A7W7W1Z7_9ACTN</name>